<dbReference type="RefSeq" id="WP_002567970.1">
    <property type="nucleotide sequence ID" value="NZ_DS480723.1"/>
</dbReference>
<gene>
    <name evidence="1" type="ORF">CLOBOL_06944</name>
</gene>
<name>A8S515_ENTBW</name>
<dbReference type="EMBL" id="ABCC02000069">
    <property type="protein sequence ID" value="EDP12714.1"/>
    <property type="molecule type" value="Genomic_DNA"/>
</dbReference>
<protein>
    <submittedName>
        <fullName evidence="1">Uncharacterized protein</fullName>
    </submittedName>
</protein>
<reference evidence="1 2" key="1">
    <citation type="submission" date="2007-08" db="EMBL/GenBank/DDBJ databases">
        <authorList>
            <person name="Fulton L."/>
            <person name="Clifton S."/>
            <person name="Fulton B."/>
            <person name="Xu J."/>
            <person name="Minx P."/>
            <person name="Pepin K.H."/>
            <person name="Johnson M."/>
            <person name="Thiruvilangam P."/>
            <person name="Bhonagiri V."/>
            <person name="Nash W.E."/>
            <person name="Mardis E.R."/>
            <person name="Wilson R.K."/>
        </authorList>
    </citation>
    <scope>NUCLEOTIDE SEQUENCE [LARGE SCALE GENOMIC DNA]</scope>
    <source>
        <strain evidence="2">ATCC BAA-613 / DSM 15670 / CCUG 46953 / JCM 12243 / WAL 16351</strain>
    </source>
</reference>
<dbReference type="Proteomes" id="UP000005396">
    <property type="component" value="Unassembled WGS sequence"/>
</dbReference>
<evidence type="ECO:0000313" key="2">
    <source>
        <dbReference type="Proteomes" id="UP000005396"/>
    </source>
</evidence>
<accession>A8S515</accession>
<comment type="caution">
    <text evidence="1">The sequence shown here is derived from an EMBL/GenBank/DDBJ whole genome shotgun (WGS) entry which is preliminary data.</text>
</comment>
<proteinExistence type="predicted"/>
<evidence type="ECO:0000313" key="1">
    <source>
        <dbReference type="EMBL" id="EDP12714.1"/>
    </source>
</evidence>
<reference evidence="1 2" key="2">
    <citation type="submission" date="2007-09" db="EMBL/GenBank/DDBJ databases">
        <title>Draft genome sequence of Clostridium bolteae (ATCC BAA-613).</title>
        <authorList>
            <person name="Sudarsanam P."/>
            <person name="Ley R."/>
            <person name="Guruge J."/>
            <person name="Turnbaugh P.J."/>
            <person name="Mahowald M."/>
            <person name="Liep D."/>
            <person name="Gordon J."/>
        </authorList>
    </citation>
    <scope>NUCLEOTIDE SEQUENCE [LARGE SCALE GENOMIC DNA]</scope>
    <source>
        <strain evidence="2">ATCC BAA-613 / DSM 15670 / CCUG 46953 / JCM 12243 / WAL 16351</strain>
    </source>
</reference>
<dbReference type="AlphaFoldDB" id="A8S515"/>
<dbReference type="PaxDb" id="411902-CLOBOL_06944"/>
<sequence>MKKMNDPGGPVMKPLAELTLLDRFLFACVMEDRGTMELCRRE</sequence>
<organism evidence="1 2">
    <name type="scientific">Enterocloster bolteae (strain ATCC BAA-613 / DSM 15670 / CCUG 46953 / JCM 12243 / WAL 16351)</name>
    <name type="common">Clostridium bolteae</name>
    <dbReference type="NCBI Taxonomy" id="411902"/>
    <lineage>
        <taxon>Bacteria</taxon>
        <taxon>Bacillati</taxon>
        <taxon>Bacillota</taxon>
        <taxon>Clostridia</taxon>
        <taxon>Lachnospirales</taxon>
        <taxon>Lachnospiraceae</taxon>
        <taxon>Enterocloster</taxon>
    </lineage>
</organism>
<dbReference type="HOGENOM" id="CLU_3249401_0_0_9"/>